<comment type="caution">
    <text evidence="3">The sequence shown here is derived from an EMBL/GenBank/DDBJ whole genome shotgun (WGS) entry which is preliminary data.</text>
</comment>
<dbReference type="Pfam" id="PF10607">
    <property type="entry name" value="CTLH"/>
    <property type="match status" value="1"/>
</dbReference>
<dbReference type="PANTHER" id="PTHR31722:SF62">
    <property type="entry name" value="EMB|CAB62433.1"/>
    <property type="match status" value="1"/>
</dbReference>
<dbReference type="EMBL" id="QGKX02002183">
    <property type="protein sequence ID" value="KAF3486373.1"/>
    <property type="molecule type" value="Genomic_DNA"/>
</dbReference>
<evidence type="ECO:0000256" key="1">
    <source>
        <dbReference type="SAM" id="MobiDB-lite"/>
    </source>
</evidence>
<dbReference type="PANTHER" id="PTHR31722">
    <property type="entry name" value="OS06G0675200 PROTEIN"/>
    <property type="match status" value="1"/>
</dbReference>
<feature type="domain" description="CTLH" evidence="2">
    <location>
        <begin position="437"/>
        <end position="494"/>
    </location>
</feature>
<sequence>MACLEMYNSNGGGASPRISFSNDFVEIRPETTKTPRSSPLSKQEGSSSPSENFEFSVSNYTMMPADELFSKGKLLPYKETNQGQRTLREELLVDEDEEESPRDATNIFSLTPPVFSSSSSSKGRWKGLLGLKRAHVGAKNNEERFVHMINKKHSQEAMNGREGSSCKELKKSTCVLFDRDGFISSILFHYSCFIDLVSIHKGFCFHQGISSAVSDLTHRLLLEERDPPATPLESMYEAPPFDEVDIQALAHAVELTRQGAVDSMKFAKGDLFQAFQNELCRMQLDVSVLDELVKEYCIYRGIVDSEMQMITGPVKRNQFEVAHRLSRDCSAEIDLNTSQHSDVEDYSMLDGALVNDAEMSSKEGGEVGSEPTNVSEDCSNRWSNKCENTRALVRIRSHMNCESNKRKRWRGRIDETDRLPDPSFSKSETGINPLENKYEIALALKELVSRGMVAEAVNEISTMDPDFFTQNPVLHFHLKQVEFLKLVSAGDHNGALKVACSHLGPLAANDQSLLKTLKETLVVLLQPDGNTTGKDLPLNDLANTLQVSVGNRLGIEEPQLMKIIRATLHSHTEWFKLQMCKDRFSNLLKIDSLKEVNTDLIGAIKSRSNKENNANLSSQLTTTSSSTMTSEDGGSSSLMMTTQTSSREALWEESAILKVMEFLALSRSDAIQLLSQYNGNAEAVIQQLFG</sequence>
<evidence type="ECO:0000313" key="3">
    <source>
        <dbReference type="EMBL" id="KAF3486373.1"/>
    </source>
</evidence>
<reference evidence="3" key="1">
    <citation type="submission" date="2019-12" db="EMBL/GenBank/DDBJ databases">
        <title>Genome sequencing and annotation of Brassica cretica.</title>
        <authorList>
            <person name="Studholme D.J."/>
            <person name="Sarris P."/>
        </authorList>
    </citation>
    <scope>NUCLEOTIDE SEQUENCE</scope>
    <source>
        <strain evidence="3">PFS-109/04</strain>
        <tissue evidence="3">Leaf</tissue>
    </source>
</reference>
<dbReference type="InterPro" id="IPR024964">
    <property type="entry name" value="CTLH/CRA"/>
</dbReference>
<feature type="compositionally biased region" description="Low complexity" evidence="1">
    <location>
        <begin position="617"/>
        <end position="641"/>
    </location>
</feature>
<dbReference type="Proteomes" id="UP000712600">
    <property type="component" value="Unassembled WGS sequence"/>
</dbReference>
<evidence type="ECO:0000259" key="2">
    <source>
        <dbReference type="PROSITE" id="PS50897"/>
    </source>
</evidence>
<dbReference type="PROSITE" id="PS50897">
    <property type="entry name" value="CTLH"/>
    <property type="match status" value="1"/>
</dbReference>
<accession>A0A8S9MUG7</accession>
<protein>
    <recommendedName>
        <fullName evidence="2">CTLH domain-containing protein</fullName>
    </recommendedName>
</protein>
<proteinExistence type="predicted"/>
<feature type="region of interest" description="Disordered" evidence="1">
    <location>
        <begin position="25"/>
        <end position="53"/>
    </location>
</feature>
<dbReference type="InterPro" id="IPR006595">
    <property type="entry name" value="CTLH_C"/>
</dbReference>
<evidence type="ECO:0000313" key="4">
    <source>
        <dbReference type="Proteomes" id="UP000712600"/>
    </source>
</evidence>
<feature type="region of interest" description="Disordered" evidence="1">
    <location>
        <begin position="612"/>
        <end position="641"/>
    </location>
</feature>
<dbReference type="AlphaFoldDB" id="A0A8S9MUG7"/>
<gene>
    <name evidence="3" type="ORF">F2Q69_00055008</name>
</gene>
<name>A0A8S9MUG7_BRACR</name>
<dbReference type="SMART" id="SM00668">
    <property type="entry name" value="CTLH"/>
    <property type="match status" value="1"/>
</dbReference>
<organism evidence="3 4">
    <name type="scientific">Brassica cretica</name>
    <name type="common">Mustard</name>
    <dbReference type="NCBI Taxonomy" id="69181"/>
    <lineage>
        <taxon>Eukaryota</taxon>
        <taxon>Viridiplantae</taxon>
        <taxon>Streptophyta</taxon>
        <taxon>Embryophyta</taxon>
        <taxon>Tracheophyta</taxon>
        <taxon>Spermatophyta</taxon>
        <taxon>Magnoliopsida</taxon>
        <taxon>eudicotyledons</taxon>
        <taxon>Gunneridae</taxon>
        <taxon>Pentapetalae</taxon>
        <taxon>rosids</taxon>
        <taxon>malvids</taxon>
        <taxon>Brassicales</taxon>
        <taxon>Brassicaceae</taxon>
        <taxon>Brassiceae</taxon>
        <taxon>Brassica</taxon>
    </lineage>
</organism>
<feature type="compositionally biased region" description="Polar residues" evidence="1">
    <location>
        <begin position="34"/>
        <end position="53"/>
    </location>
</feature>